<keyword evidence="4" id="KW-1185">Reference proteome</keyword>
<feature type="compositionally biased region" description="Polar residues" evidence="1">
    <location>
        <begin position="867"/>
        <end position="879"/>
    </location>
</feature>
<evidence type="ECO:0000313" key="4">
    <source>
        <dbReference type="Proteomes" id="UP000291116"/>
    </source>
</evidence>
<organism evidence="3 4">
    <name type="scientific">Pseudo-nitzschia multistriata</name>
    <dbReference type="NCBI Taxonomy" id="183589"/>
    <lineage>
        <taxon>Eukaryota</taxon>
        <taxon>Sar</taxon>
        <taxon>Stramenopiles</taxon>
        <taxon>Ochrophyta</taxon>
        <taxon>Bacillariophyta</taxon>
        <taxon>Bacillariophyceae</taxon>
        <taxon>Bacillariophycidae</taxon>
        <taxon>Bacillariales</taxon>
        <taxon>Bacillariaceae</taxon>
        <taxon>Pseudo-nitzschia</taxon>
    </lineage>
</organism>
<proteinExistence type="predicted"/>
<name>A0A448ZJW0_9STRA</name>
<dbReference type="AlphaFoldDB" id="A0A448ZJW0"/>
<gene>
    <name evidence="3" type="ORF">PSNMU_V1.4_AUG-EV-PASAV3_0092750</name>
</gene>
<keyword evidence="2" id="KW-1133">Transmembrane helix</keyword>
<feature type="region of interest" description="Disordered" evidence="1">
    <location>
        <begin position="864"/>
        <end position="885"/>
    </location>
</feature>
<sequence length="972" mass="111636">MSDTQNFRRSSQRRRRRPPAPELFKQNFLRRQRTRSDVGLVVIGYLALISFALWSEWDSREQLHDSINTGGNRGRGRSAGRSALNNQLSEFKQERKEKAATNSGKRRWEKLQYKLQRVFRGEGFETNETRYRHRPLWEMSEFLPPWMKEYFAWHREKRQTLTEDFWRGNAPGKNRTVSSLRFLVVQCLPRDHGSSGGGPTLPSCGSLSERLSLLPYWLRVAHEMDRVLFLHWAAPTDLSDFLEPPVGGCDWRAPLWMRHWLGDNQEGVLIRDDSRLLSGDLDYFRSLAGEPLVRVQLRSTPELEERYNDLRDVSIPEQATLEAVFHDVWRTFFVPSEHIQKSIENTYRDNGMVSGEYVSIDLTANSRSILANSSTSLLEATEGEQALIEHANRVVECACKLRGGGPFLAVSSNLDMTRALQSHKSIRRMPVFARYKTRNRRERRKNRDRAKELLPQPLMDFDSTGDSARLPDPYYDVFVNLFLMSMGHGVVTSDSRGVKTLSRLANWIGYDSSRYNLYTPTGCVPIGSSPPSVGATEIHDRRTIPESIQHYFSTEMMIDGLDHGGMLTSHHHEDQQELQHSLETSGKSRPESNLPQWMEEYFEWHRSTKKELDRSNWKNTKYLVLVCLETHSKCGGISDRLKPLPMVVWEAFHSQRLLLILWDRPKPLEEWLIPPDYHQGGIDWIVPSFLKEKMGKLTFARGADARSWEEGKTLRETKTNKTLVTYQIQKSDAGEKIFFEEQQLYAKNCTGANAGSSYRSVFRHLWRRLFRPNPRLEDLLESKRKEHGLVSGQYAAVHLRAMYGNRVHRDPQESLELAVLGVNCASNLFPGAPIYFASDTSFAVEAAQAYATLHGLSIVSMDRDGEANTTSNNGATRSNPIHLDKDKDWRNRPASAYDATFIDLYMLAESRCVAWSNGGYGTFGSLLSHDPDCQMRFFKGRKKVRRCLWTNETVKRQPLELPSINDISVTGS</sequence>
<dbReference type="Proteomes" id="UP000291116">
    <property type="component" value="Unassembled WGS sequence"/>
</dbReference>
<accession>A0A448ZJW0</accession>
<feature type="compositionally biased region" description="Polar residues" evidence="1">
    <location>
        <begin position="578"/>
        <end position="592"/>
    </location>
</feature>
<keyword evidence="2" id="KW-0472">Membrane</keyword>
<evidence type="ECO:0000256" key="2">
    <source>
        <dbReference type="SAM" id="Phobius"/>
    </source>
</evidence>
<protein>
    <submittedName>
        <fullName evidence="3">Uncharacterized protein</fullName>
    </submittedName>
</protein>
<feature type="region of interest" description="Disordered" evidence="1">
    <location>
        <begin position="565"/>
        <end position="592"/>
    </location>
</feature>
<reference evidence="3 4" key="1">
    <citation type="submission" date="2019-01" db="EMBL/GenBank/DDBJ databases">
        <authorList>
            <person name="Ferrante I. M."/>
        </authorList>
    </citation>
    <scope>NUCLEOTIDE SEQUENCE [LARGE SCALE GENOMIC DNA]</scope>
    <source>
        <strain evidence="3 4">B856</strain>
    </source>
</reference>
<dbReference type="OrthoDB" id="44769at2759"/>
<evidence type="ECO:0000256" key="1">
    <source>
        <dbReference type="SAM" id="MobiDB-lite"/>
    </source>
</evidence>
<dbReference type="EMBL" id="CAACVS010000434">
    <property type="protein sequence ID" value="VEU42316.1"/>
    <property type="molecule type" value="Genomic_DNA"/>
</dbReference>
<feature type="region of interest" description="Disordered" evidence="1">
    <location>
        <begin position="1"/>
        <end position="21"/>
    </location>
</feature>
<evidence type="ECO:0000313" key="3">
    <source>
        <dbReference type="EMBL" id="VEU42316.1"/>
    </source>
</evidence>
<feature type="transmembrane region" description="Helical" evidence="2">
    <location>
        <begin position="38"/>
        <end position="57"/>
    </location>
</feature>
<keyword evidence="2" id="KW-0812">Transmembrane</keyword>